<feature type="transmembrane region" description="Helical" evidence="2">
    <location>
        <begin position="307"/>
        <end position="332"/>
    </location>
</feature>
<evidence type="ECO:0000256" key="3">
    <source>
        <dbReference type="SAM" id="SignalP"/>
    </source>
</evidence>
<dbReference type="EMBL" id="ACPB03019798">
    <property type="status" value="NOT_ANNOTATED_CDS"/>
    <property type="molecule type" value="Genomic_DNA"/>
</dbReference>
<name>T1HA96_RHOPR</name>
<feature type="region of interest" description="Disordered" evidence="1">
    <location>
        <begin position="187"/>
        <end position="288"/>
    </location>
</feature>
<keyword evidence="2" id="KW-0812">Transmembrane</keyword>
<feature type="chain" id="PRO_5043758258" evidence="3">
    <location>
        <begin position="38"/>
        <end position="471"/>
    </location>
</feature>
<protein>
    <submittedName>
        <fullName evidence="4">Uncharacterized protein</fullName>
    </submittedName>
</protein>
<dbReference type="eggNOG" id="ENOG502RZ7B">
    <property type="taxonomic scope" value="Eukaryota"/>
</dbReference>
<accession>T1HA96</accession>
<evidence type="ECO:0000313" key="4">
    <source>
        <dbReference type="EnsemblMetazoa" id="RPRC000953-PA"/>
    </source>
</evidence>
<dbReference type="VEuPathDB" id="VectorBase:RPRC000953"/>
<keyword evidence="2" id="KW-0472">Membrane</keyword>
<dbReference type="OMA" id="NEYLCHG"/>
<feature type="compositionally biased region" description="Gly residues" evidence="1">
    <location>
        <begin position="210"/>
        <end position="267"/>
    </location>
</feature>
<reference evidence="4" key="1">
    <citation type="submission" date="2015-05" db="UniProtKB">
        <authorList>
            <consortium name="EnsemblMetazoa"/>
        </authorList>
    </citation>
    <scope>IDENTIFICATION</scope>
</reference>
<keyword evidence="2" id="KW-1133">Transmembrane helix</keyword>
<keyword evidence="3" id="KW-0732">Signal</keyword>
<feature type="signal peptide" evidence="3">
    <location>
        <begin position="1"/>
        <end position="37"/>
    </location>
</feature>
<dbReference type="InParanoid" id="T1HA96"/>
<proteinExistence type="predicted"/>
<dbReference type="Proteomes" id="UP000015103">
    <property type="component" value="Unassembled WGS sequence"/>
</dbReference>
<dbReference type="AlphaFoldDB" id="T1HA96"/>
<evidence type="ECO:0000313" key="5">
    <source>
        <dbReference type="Proteomes" id="UP000015103"/>
    </source>
</evidence>
<feature type="region of interest" description="Disordered" evidence="1">
    <location>
        <begin position="345"/>
        <end position="371"/>
    </location>
</feature>
<dbReference type="HOGENOM" id="CLU_030305_0_0_1"/>
<evidence type="ECO:0000256" key="2">
    <source>
        <dbReference type="SAM" id="Phobius"/>
    </source>
</evidence>
<feature type="compositionally biased region" description="Basic residues" evidence="1">
    <location>
        <begin position="121"/>
        <end position="132"/>
    </location>
</feature>
<keyword evidence="5" id="KW-1185">Reference proteome</keyword>
<dbReference type="EnsemblMetazoa" id="RPRC000953-RA">
    <property type="protein sequence ID" value="RPRC000953-PA"/>
    <property type="gene ID" value="RPRC000953"/>
</dbReference>
<evidence type="ECO:0000256" key="1">
    <source>
        <dbReference type="SAM" id="MobiDB-lite"/>
    </source>
</evidence>
<sequence>MRSSQFGFTITTDLIMCALQPVALIVLLAAQTPQIKTVEIDDILNAEYLPSTLLLEEAEVDHALPHPLLNISTDGQIRDAFRTMHYHRSMMNEYMCRNYIAEEILNEIEPADIARLGKPAKPTRKKAHPNHRPRQETLLRDQGSSAYKNWLTRSNVLNDIYRHYDHMLEYDEESVDELESGDVTGYAIHSGGSRAPSSDYGGHHYHNDYGNGGSVGVGNKDGGGSGPHSGGGGGGGHHSGGGGGHHSGGGGGHYSGGHGSGSGGPPSGGDSPHSESGGTGFGDEHYYYEPEEHSHGKGLALKDLFELALTALAFLAFGLFVANVIMMCLMGSQGPTIIMQTSTMTTTSTGEARVPPATTATSKGQRTKREVPSEELLNEMAYRVMTSIDRLMELNRPTNDTDQCLQFSLCENNKYSRSMPGNTKIWLPIWSFGVSWLGAVHGENRMSLLKASVLGLGNADCSNAYPSCQRK</sequence>
<organism evidence="4 5">
    <name type="scientific">Rhodnius prolixus</name>
    <name type="common">Triatomid bug</name>
    <dbReference type="NCBI Taxonomy" id="13249"/>
    <lineage>
        <taxon>Eukaryota</taxon>
        <taxon>Metazoa</taxon>
        <taxon>Ecdysozoa</taxon>
        <taxon>Arthropoda</taxon>
        <taxon>Hexapoda</taxon>
        <taxon>Insecta</taxon>
        <taxon>Pterygota</taxon>
        <taxon>Neoptera</taxon>
        <taxon>Paraneoptera</taxon>
        <taxon>Hemiptera</taxon>
        <taxon>Heteroptera</taxon>
        <taxon>Panheteroptera</taxon>
        <taxon>Cimicomorpha</taxon>
        <taxon>Reduviidae</taxon>
        <taxon>Triatominae</taxon>
        <taxon>Rhodnius</taxon>
    </lineage>
</organism>
<feature type="region of interest" description="Disordered" evidence="1">
    <location>
        <begin position="120"/>
        <end position="141"/>
    </location>
</feature>